<comment type="caution">
    <text evidence="2">The sequence shown here is derived from an EMBL/GenBank/DDBJ whole genome shotgun (WGS) entry which is preliminary data.</text>
</comment>
<feature type="region of interest" description="Disordered" evidence="1">
    <location>
        <begin position="517"/>
        <end position="548"/>
    </location>
</feature>
<organism evidence="2 3">
    <name type="scientific">Vibrio nigripulchritudo SOn1</name>
    <dbReference type="NCBI Taxonomy" id="1238450"/>
    <lineage>
        <taxon>Bacteria</taxon>
        <taxon>Pseudomonadati</taxon>
        <taxon>Pseudomonadota</taxon>
        <taxon>Gammaproteobacteria</taxon>
        <taxon>Vibrionales</taxon>
        <taxon>Vibrionaceae</taxon>
        <taxon>Vibrio</taxon>
    </lineage>
</organism>
<feature type="region of interest" description="Disordered" evidence="1">
    <location>
        <begin position="29"/>
        <end position="55"/>
    </location>
</feature>
<dbReference type="RefSeq" id="WP_022612313.1">
    <property type="nucleotide sequence ID" value="NZ_LK391965.1"/>
</dbReference>
<gene>
    <name evidence="2" type="ORF">VIBNISOn1_30233</name>
</gene>
<sequence length="718" mass="78633">MKLIGKNTFKHIPTALLVVVALSGCSGGGDSGNTSSNVKPAPKPGGGSVIPDPVKPSNVQKAFTHTTALMNNGMPSRFAISGSKFTHPQPNMGNGAAFRPEVVVSAKPNGGYVVAWRDYSSQTGEGGIVFTEFDDDHNAISNYRFSPELNFGQSYVSRDFRITQAVYGSPLKPMPKRQDVVTDRKGRTWTVQGGVFGGRHQASTLTSRNLHFSGCSLFYHRDDVASAKKALNDLKNKIASESKATILSKQNALYKTFKNQLKTQHAREVYQDYLKELETKSESELKRHYEAEIHQVIQGIESGVVKASDPDRYVEARALQIKGGTWVTYDTEGYVKCEQYYGLFQKRESKSIKGKLSKLVGFTVLDNGNYAFAYSYGIRGMGAAFFNDAPREKTAIRIIQPDGTLVREKVIFGADKPSQHKSRYNSMALSTARMASGDGYIALHTSTQFNYPGQGEHQSGWVGIFDSNLNQLNGDHTTTLSFHNMDHRIIYDASEKQFVALWTSDGGGGLTVGAYKPEKLESSGKPSKETPATSLFKPEQKPASSTTNFTYTQLGQTVAIGSGEYASIFTAALKTKTISSNYNLFFYRGKIDGKPVPDTDLVQYTHFTDAGTGNTGKTMNGTNIVNPKMFPVGENLVVIYQKVLKDRREVDTTYSMVIDKSGKVLQSAAPLIDNNNQPVHIPRGAEPQVLKNGDIVWAVGRTSSAPELNVYAISGSYK</sequence>
<evidence type="ECO:0000256" key="1">
    <source>
        <dbReference type="SAM" id="MobiDB-lite"/>
    </source>
</evidence>
<accession>A0AAV2VS23</accession>
<dbReference type="EMBL" id="CAOF01000120">
    <property type="protein sequence ID" value="CCO47535.1"/>
    <property type="molecule type" value="Genomic_DNA"/>
</dbReference>
<proteinExistence type="predicted"/>
<dbReference type="Proteomes" id="UP000018211">
    <property type="component" value="Unassembled WGS sequence"/>
</dbReference>
<name>A0AAV2VS23_9VIBR</name>
<dbReference type="AlphaFoldDB" id="A0AAV2VS23"/>
<reference evidence="2 3" key="1">
    <citation type="journal article" date="2013" name="ISME J.">
        <title>Comparative genomics of pathogenic lineages of Vibrio nigripulchritudo identifies virulence-associated traits.</title>
        <authorList>
            <person name="Goudenege D."/>
            <person name="Labreuche Y."/>
            <person name="Krin E."/>
            <person name="Ansquer D."/>
            <person name="Mangenot S."/>
            <person name="Calteau A."/>
            <person name="Medigue C."/>
            <person name="Mazel D."/>
            <person name="Polz M.F."/>
            <person name="Le Roux F."/>
        </authorList>
    </citation>
    <scope>NUCLEOTIDE SEQUENCE [LARGE SCALE GENOMIC DNA]</scope>
    <source>
        <strain evidence="2 3">SOn1</strain>
    </source>
</reference>
<feature type="compositionally biased region" description="Basic and acidic residues" evidence="1">
    <location>
        <begin position="517"/>
        <end position="528"/>
    </location>
</feature>
<protein>
    <recommendedName>
        <fullName evidence="4">Lipoprotein</fullName>
    </recommendedName>
</protein>
<evidence type="ECO:0000313" key="2">
    <source>
        <dbReference type="EMBL" id="CCO47535.1"/>
    </source>
</evidence>
<evidence type="ECO:0008006" key="4">
    <source>
        <dbReference type="Google" id="ProtNLM"/>
    </source>
</evidence>
<evidence type="ECO:0000313" key="3">
    <source>
        <dbReference type="Proteomes" id="UP000018211"/>
    </source>
</evidence>
<dbReference type="PROSITE" id="PS51257">
    <property type="entry name" value="PROKAR_LIPOPROTEIN"/>
    <property type="match status" value="1"/>
</dbReference>